<name>A0A4V3D7C6_9PSEU</name>
<feature type="compositionally biased region" description="Acidic residues" evidence="1">
    <location>
        <begin position="229"/>
        <end position="238"/>
    </location>
</feature>
<dbReference type="AlphaFoldDB" id="A0A4V3D7C6"/>
<proteinExistence type="predicted"/>
<evidence type="ECO:0000256" key="1">
    <source>
        <dbReference type="SAM" id="MobiDB-lite"/>
    </source>
</evidence>
<feature type="compositionally biased region" description="Pro residues" evidence="1">
    <location>
        <begin position="159"/>
        <end position="217"/>
    </location>
</feature>
<feature type="transmembrane region" description="Helical" evidence="2">
    <location>
        <begin position="79"/>
        <end position="100"/>
    </location>
</feature>
<organism evidence="3 4">
    <name type="scientific">Actinomycetospora succinea</name>
    <dbReference type="NCBI Taxonomy" id="663603"/>
    <lineage>
        <taxon>Bacteria</taxon>
        <taxon>Bacillati</taxon>
        <taxon>Actinomycetota</taxon>
        <taxon>Actinomycetes</taxon>
        <taxon>Pseudonocardiales</taxon>
        <taxon>Pseudonocardiaceae</taxon>
        <taxon>Actinomycetospora</taxon>
    </lineage>
</organism>
<feature type="transmembrane region" description="Helical" evidence="2">
    <location>
        <begin position="6"/>
        <end position="28"/>
    </location>
</feature>
<keyword evidence="2" id="KW-0472">Membrane</keyword>
<dbReference type="EMBL" id="SNYO01000013">
    <property type="protein sequence ID" value="TDQ47377.1"/>
    <property type="molecule type" value="Genomic_DNA"/>
</dbReference>
<feature type="transmembrane region" description="Helical" evidence="2">
    <location>
        <begin position="40"/>
        <end position="59"/>
    </location>
</feature>
<feature type="region of interest" description="Disordered" evidence="1">
    <location>
        <begin position="106"/>
        <end position="127"/>
    </location>
</feature>
<feature type="compositionally biased region" description="Low complexity" evidence="1">
    <location>
        <begin position="379"/>
        <end position="391"/>
    </location>
</feature>
<dbReference type="Proteomes" id="UP000295705">
    <property type="component" value="Unassembled WGS sequence"/>
</dbReference>
<evidence type="ECO:0000313" key="3">
    <source>
        <dbReference type="EMBL" id="TDQ47377.1"/>
    </source>
</evidence>
<feature type="compositionally biased region" description="Low complexity" evidence="1">
    <location>
        <begin position="145"/>
        <end position="158"/>
    </location>
</feature>
<keyword evidence="2" id="KW-1133">Transmembrane helix</keyword>
<keyword evidence="2" id="KW-0812">Transmembrane</keyword>
<feature type="compositionally biased region" description="Acidic residues" evidence="1">
    <location>
        <begin position="321"/>
        <end position="330"/>
    </location>
</feature>
<feature type="compositionally biased region" description="Acidic residues" evidence="1">
    <location>
        <begin position="341"/>
        <end position="378"/>
    </location>
</feature>
<feature type="compositionally biased region" description="Basic and acidic residues" evidence="1">
    <location>
        <begin position="115"/>
        <end position="127"/>
    </location>
</feature>
<comment type="caution">
    <text evidence="3">The sequence shown here is derived from an EMBL/GenBank/DDBJ whole genome shotgun (WGS) entry which is preliminary data.</text>
</comment>
<feature type="compositionally biased region" description="Acidic residues" evidence="1">
    <location>
        <begin position="259"/>
        <end position="284"/>
    </location>
</feature>
<dbReference type="RefSeq" id="WP_166660147.1">
    <property type="nucleotide sequence ID" value="NZ_BAABHR010000068.1"/>
</dbReference>
<gene>
    <name evidence="3" type="ORF">EV188_113122</name>
</gene>
<protein>
    <submittedName>
        <fullName evidence="3">Uncharacterized protein</fullName>
    </submittedName>
</protein>
<accession>A0A4V3D7C6</accession>
<reference evidence="3 4" key="1">
    <citation type="submission" date="2019-03" db="EMBL/GenBank/DDBJ databases">
        <title>Genomic Encyclopedia of Type Strains, Phase IV (KMG-IV): sequencing the most valuable type-strain genomes for metagenomic binning, comparative biology and taxonomic classification.</title>
        <authorList>
            <person name="Goeker M."/>
        </authorList>
    </citation>
    <scope>NUCLEOTIDE SEQUENCE [LARGE SCALE GENOMIC DNA]</scope>
    <source>
        <strain evidence="3 4">DSM 45775</strain>
    </source>
</reference>
<keyword evidence="4" id="KW-1185">Reference proteome</keyword>
<sequence length="414" mass="42446">MLDSGVRLAAASLPVGVPVVVGLVVALLRRRELPAVSTPAIAGLAVQLVVVLISTFLVAATSLDAFGLSPETLLPLSSVLGFVVILLQVVSWTLLLIALFRRLPAAAEPSQPQPQREDRTPTGRHALVDDRGDQVIAEAGTTFLPVGAGAGPRTGPRPVTGPPSGPPPGSPHAAPQGPPHGPPQGPPPGRPSGPPRGMPPGPSSPESSPLPPIPVPVPGVRAAEREDGVDPVDDEPADTETFAATDLRAPEAPEQDTPAQEEAEEELEETPEDAAEESAEEPVADDDRYPGYLQDAPESAADEDEADDTTTEYPGYLEGVAPEDAEEAPDTPDTPGAEDTPPGEDVDEEPVADADAEPADGTDTAAESDDAGADDDGATDQNGVAPPTTGNGAAGGHPWFDPDGEAARTQPERR</sequence>
<feature type="region of interest" description="Disordered" evidence="1">
    <location>
        <begin position="142"/>
        <end position="414"/>
    </location>
</feature>
<evidence type="ECO:0000256" key="2">
    <source>
        <dbReference type="SAM" id="Phobius"/>
    </source>
</evidence>
<feature type="compositionally biased region" description="Acidic residues" evidence="1">
    <location>
        <begin position="300"/>
        <end position="310"/>
    </location>
</feature>
<evidence type="ECO:0000313" key="4">
    <source>
        <dbReference type="Proteomes" id="UP000295705"/>
    </source>
</evidence>